<evidence type="ECO:0000256" key="6">
    <source>
        <dbReference type="ARBA" id="ARBA00022801"/>
    </source>
</evidence>
<dbReference type="SUPFAM" id="SSF52141">
    <property type="entry name" value="Uracil-DNA glycosylase-like"/>
    <property type="match status" value="1"/>
</dbReference>
<dbReference type="SMART" id="SM00987">
    <property type="entry name" value="UreE_C"/>
    <property type="match status" value="1"/>
</dbReference>
<keyword evidence="5" id="KW-0227">DNA damage</keyword>
<evidence type="ECO:0000256" key="4">
    <source>
        <dbReference type="ARBA" id="ARBA00022723"/>
    </source>
</evidence>
<dbReference type="Pfam" id="PF03167">
    <property type="entry name" value="UDG"/>
    <property type="match status" value="1"/>
</dbReference>
<dbReference type="EMBL" id="JAFBBK010000001">
    <property type="protein sequence ID" value="MBM7416669.1"/>
    <property type="molecule type" value="Genomic_DNA"/>
</dbReference>
<reference evidence="11 12" key="1">
    <citation type="submission" date="2021-01" db="EMBL/GenBank/DDBJ databases">
        <title>Genomics of switchgrass bacterial isolates.</title>
        <authorList>
            <person name="Shade A."/>
        </authorList>
    </citation>
    <scope>NUCLEOTIDE SEQUENCE [LARGE SCALE GENOMIC DNA]</scope>
    <source>
        <strain evidence="11 12">PvP111</strain>
    </source>
</reference>
<proteinExistence type="inferred from homology"/>
<keyword evidence="11" id="KW-0548">Nucleotidyltransferase</keyword>
<evidence type="ECO:0000256" key="1">
    <source>
        <dbReference type="ARBA" id="ARBA00006521"/>
    </source>
</evidence>
<evidence type="ECO:0000256" key="2">
    <source>
        <dbReference type="ARBA" id="ARBA00019403"/>
    </source>
</evidence>
<keyword evidence="11" id="KW-0808">Transferase</keyword>
<keyword evidence="8" id="KW-0411">Iron-sulfur</keyword>
<keyword evidence="9" id="KW-0234">DNA repair</keyword>
<protein>
    <recommendedName>
        <fullName evidence="2">Type-4 uracil-DNA glycosylase</fullName>
    </recommendedName>
</protein>
<dbReference type="PANTHER" id="PTHR33693">
    <property type="entry name" value="TYPE-5 URACIL-DNA GLYCOSYLASE"/>
    <property type="match status" value="1"/>
</dbReference>
<dbReference type="InterPro" id="IPR005122">
    <property type="entry name" value="Uracil-DNA_glycosylase-like"/>
</dbReference>
<dbReference type="SMART" id="SM00986">
    <property type="entry name" value="UDG"/>
    <property type="match status" value="1"/>
</dbReference>
<dbReference type="RefSeq" id="WP_204870746.1">
    <property type="nucleotide sequence ID" value="NZ_JAFBBK010000001.1"/>
</dbReference>
<name>A0ABS2KXM0_9NOCA</name>
<dbReference type="InterPro" id="IPR036895">
    <property type="entry name" value="Uracil-DNA_glycosylase-like_sf"/>
</dbReference>
<evidence type="ECO:0000256" key="3">
    <source>
        <dbReference type="ARBA" id="ARBA00022485"/>
    </source>
</evidence>
<dbReference type="NCBIfam" id="TIGR00758">
    <property type="entry name" value="UDG_fam4"/>
    <property type="match status" value="1"/>
</dbReference>
<keyword evidence="6" id="KW-0378">Hydrolase</keyword>
<gene>
    <name evidence="11" type="ORF">JOE42_003402</name>
</gene>
<dbReference type="CDD" id="cd10030">
    <property type="entry name" value="UDG-F4_TTUDGA_SPO1dp_like"/>
    <property type="match status" value="1"/>
</dbReference>
<keyword evidence="7" id="KW-0408">Iron</keyword>
<dbReference type="GO" id="GO:0003887">
    <property type="term" value="F:DNA-directed DNA polymerase activity"/>
    <property type="evidence" value="ECO:0007669"/>
    <property type="project" value="UniProtKB-EC"/>
</dbReference>
<evidence type="ECO:0000256" key="7">
    <source>
        <dbReference type="ARBA" id="ARBA00023004"/>
    </source>
</evidence>
<dbReference type="InterPro" id="IPR005273">
    <property type="entry name" value="Ura-DNA_glyco_family4"/>
</dbReference>
<evidence type="ECO:0000256" key="9">
    <source>
        <dbReference type="ARBA" id="ARBA00023204"/>
    </source>
</evidence>
<keyword evidence="12" id="KW-1185">Reference proteome</keyword>
<comment type="similarity">
    <text evidence="1">Belongs to the uracil-DNA glycosylase (UDG) superfamily. Type 4 (UDGa) family.</text>
</comment>
<sequence>MAPKFPGAGTFVPESDDLRVLADAARSCRGCDLWEPAENTVFGAGTPSARMMLIGEQPGDQEDRRAQPFVGPAGALLNRALAQADIDRELTYVTNAVKHFTFTRSDRGPRRIHKKPLRSEVVACHPWLEAEIRAVDPSVVVLLGATAAQAMLGTSFRIGVDRGRVLELGEARAVATAHPSAVLRAPDDERDAAFDALVADLRVAASLLE</sequence>
<evidence type="ECO:0000313" key="12">
    <source>
        <dbReference type="Proteomes" id="UP000703038"/>
    </source>
</evidence>
<evidence type="ECO:0000256" key="5">
    <source>
        <dbReference type="ARBA" id="ARBA00022763"/>
    </source>
</evidence>
<evidence type="ECO:0000313" key="11">
    <source>
        <dbReference type="EMBL" id="MBM7416669.1"/>
    </source>
</evidence>
<keyword evidence="4" id="KW-0479">Metal-binding</keyword>
<keyword evidence="3" id="KW-0004">4Fe-4S</keyword>
<dbReference type="Gene3D" id="3.40.470.10">
    <property type="entry name" value="Uracil-DNA glycosylase-like domain"/>
    <property type="match status" value="1"/>
</dbReference>
<evidence type="ECO:0000256" key="8">
    <source>
        <dbReference type="ARBA" id="ARBA00023014"/>
    </source>
</evidence>
<dbReference type="InterPro" id="IPR051536">
    <property type="entry name" value="UDG_Type-4/5"/>
</dbReference>
<dbReference type="Proteomes" id="UP000703038">
    <property type="component" value="Unassembled WGS sequence"/>
</dbReference>
<accession>A0ABS2KXM0</accession>
<organism evidence="11 12">
    <name type="scientific">Rhodococcoides corynebacterioides</name>
    <dbReference type="NCBI Taxonomy" id="53972"/>
    <lineage>
        <taxon>Bacteria</taxon>
        <taxon>Bacillati</taxon>
        <taxon>Actinomycetota</taxon>
        <taxon>Actinomycetes</taxon>
        <taxon>Mycobacteriales</taxon>
        <taxon>Nocardiaceae</taxon>
        <taxon>Rhodococcoides</taxon>
    </lineage>
</organism>
<dbReference type="NCBIfam" id="TIGR03914">
    <property type="entry name" value="UDG_fam_dom"/>
    <property type="match status" value="1"/>
</dbReference>
<comment type="caution">
    <text evidence="11">The sequence shown here is derived from an EMBL/GenBank/DDBJ whole genome shotgun (WGS) entry which is preliminary data.</text>
</comment>
<dbReference type="PANTHER" id="PTHR33693:SF9">
    <property type="entry name" value="TYPE-4 URACIL-DNA GLYCOSYLASE"/>
    <property type="match status" value="1"/>
</dbReference>
<feature type="domain" description="Uracil-DNA glycosylase-like" evidence="10">
    <location>
        <begin position="42"/>
        <end position="202"/>
    </location>
</feature>
<evidence type="ECO:0000259" key="10">
    <source>
        <dbReference type="SMART" id="SM00986"/>
    </source>
</evidence>